<dbReference type="Proteomes" id="UP000494274">
    <property type="component" value="Unassembled WGS sequence"/>
</dbReference>
<dbReference type="RefSeq" id="WP_175047182.1">
    <property type="nucleotide sequence ID" value="NZ_CABVQI010000031.1"/>
</dbReference>
<keyword evidence="2" id="KW-0808">Transferase</keyword>
<gene>
    <name evidence="2" type="ORF">BLA18112_06914</name>
</gene>
<evidence type="ECO:0000256" key="1">
    <source>
        <dbReference type="SAM" id="MobiDB-lite"/>
    </source>
</evidence>
<organism evidence="2 3">
    <name type="scientific">Burkholderia lata (strain ATCC 17760 / DSM 23089 / LMG 22485 / NCIMB 9086 / R18194 / 383)</name>
    <dbReference type="NCBI Taxonomy" id="482957"/>
    <lineage>
        <taxon>Bacteria</taxon>
        <taxon>Pseudomonadati</taxon>
        <taxon>Pseudomonadota</taxon>
        <taxon>Betaproteobacteria</taxon>
        <taxon>Burkholderiales</taxon>
        <taxon>Burkholderiaceae</taxon>
        <taxon>Burkholderia</taxon>
        <taxon>Burkholderia cepacia complex</taxon>
    </lineage>
</organism>
<evidence type="ECO:0000313" key="2">
    <source>
        <dbReference type="EMBL" id="VWD42903.1"/>
    </source>
</evidence>
<dbReference type="GO" id="GO:0032259">
    <property type="term" value="P:methylation"/>
    <property type="evidence" value="ECO:0007669"/>
    <property type="project" value="UniProtKB-KW"/>
</dbReference>
<dbReference type="AlphaFoldDB" id="A0A6P3A7U6"/>
<accession>A0A6P3A7U6</accession>
<sequence>MTRECCVPAAGIDDPAAGTDRERPGSARDASFPLLDFLNPIPAMFERNRYRLDRTDREPFDAIQKESRRQEDHIALIADVLENPQDAAAIERVRVHVAEPTRRFLMYS</sequence>
<reference evidence="2 3" key="1">
    <citation type="submission" date="2019-09" db="EMBL/GenBank/DDBJ databases">
        <authorList>
            <person name="Depoorter E."/>
        </authorList>
    </citation>
    <scope>NUCLEOTIDE SEQUENCE [LARGE SCALE GENOMIC DNA]</scope>
    <source>
        <strain evidence="2">R-18112</strain>
    </source>
</reference>
<dbReference type="GO" id="GO:0008168">
    <property type="term" value="F:methyltransferase activity"/>
    <property type="evidence" value="ECO:0007669"/>
    <property type="project" value="UniProtKB-KW"/>
</dbReference>
<proteinExistence type="predicted"/>
<feature type="region of interest" description="Disordered" evidence="1">
    <location>
        <begin position="1"/>
        <end position="29"/>
    </location>
</feature>
<protein>
    <submittedName>
        <fullName evidence="2">Serine hydroxymethyltransferase</fullName>
    </submittedName>
</protein>
<dbReference type="EMBL" id="CABVQI010000031">
    <property type="protein sequence ID" value="VWD42903.1"/>
    <property type="molecule type" value="Genomic_DNA"/>
</dbReference>
<keyword evidence="2" id="KW-0489">Methyltransferase</keyword>
<name>A0A6P3A7U6_BURL3</name>
<evidence type="ECO:0000313" key="3">
    <source>
        <dbReference type="Proteomes" id="UP000494274"/>
    </source>
</evidence>